<accession>A0A822MTX3</accession>
<reference evidence="2" key="1">
    <citation type="submission" date="2014-06" db="EMBL/GenBank/DDBJ databases">
        <authorList>
            <person name="Le Roux Frederique"/>
        </authorList>
    </citation>
    <scope>NUCLEOTIDE SEQUENCE [LARGE SCALE GENOMIC DNA]</scope>
    <source>
        <strain evidence="2">J5-5</strain>
    </source>
</reference>
<evidence type="ECO:0000313" key="1">
    <source>
        <dbReference type="EMBL" id="CDS97767.1"/>
    </source>
</evidence>
<proteinExistence type="predicted"/>
<sequence length="116" mass="13566">MPKSMAERQQKSRDKLRAQYVLLNVFEDKQQITNIVEVSLYWKAIERGICNKNHLDEANLSEKWLDAFEARLIELFPEVEDEPVVALSFELHVLGDAHRHANKECKCLEEESRPCI</sequence>
<protein>
    <submittedName>
        <fullName evidence="1">Uncharacterized protein</fullName>
    </submittedName>
</protein>
<organism evidence="1 2">
    <name type="scientific">Vibrio crassostreae</name>
    <dbReference type="NCBI Taxonomy" id="246167"/>
    <lineage>
        <taxon>Bacteria</taxon>
        <taxon>Pseudomonadati</taxon>
        <taxon>Pseudomonadota</taxon>
        <taxon>Gammaproteobacteria</taxon>
        <taxon>Vibrionales</taxon>
        <taxon>Vibrionaceae</taxon>
        <taxon>Vibrio</taxon>
    </lineage>
</organism>
<evidence type="ECO:0000313" key="2">
    <source>
        <dbReference type="Proteomes" id="UP000049495"/>
    </source>
</evidence>
<comment type="caution">
    <text evidence="1">The sequence shown here is derived from an EMBL/GenBank/DDBJ whole genome shotgun (WGS) entry which is preliminary data.</text>
</comment>
<dbReference type="EMBL" id="CCJV01000033">
    <property type="protein sequence ID" value="CDS97767.1"/>
    <property type="molecule type" value="Genomic_DNA"/>
</dbReference>
<dbReference type="AlphaFoldDB" id="A0A822MTX3"/>
<name>A0A822MTX3_9VIBR</name>
<dbReference type="RefSeq" id="WP_055318400.1">
    <property type="nucleotide sequence ID" value="NZ_CCJV01000033.1"/>
</dbReference>
<dbReference type="Proteomes" id="UP000049495">
    <property type="component" value="Unassembled WGS sequence"/>
</dbReference>
<gene>
    <name evidence="1" type="ORF">VCR5J5_1280009</name>
</gene>